<dbReference type="AlphaFoldDB" id="A0A7R9DK77"/>
<dbReference type="InterPro" id="IPR000408">
    <property type="entry name" value="Reg_chr_condens"/>
</dbReference>
<organism evidence="3">
    <name type="scientific">Timema poppense</name>
    <name type="common">Walking stick</name>
    <dbReference type="NCBI Taxonomy" id="170557"/>
    <lineage>
        <taxon>Eukaryota</taxon>
        <taxon>Metazoa</taxon>
        <taxon>Ecdysozoa</taxon>
        <taxon>Arthropoda</taxon>
        <taxon>Hexapoda</taxon>
        <taxon>Insecta</taxon>
        <taxon>Pterygota</taxon>
        <taxon>Neoptera</taxon>
        <taxon>Polyneoptera</taxon>
        <taxon>Phasmatodea</taxon>
        <taxon>Timematodea</taxon>
        <taxon>Timematoidea</taxon>
        <taxon>Timematidae</taxon>
        <taxon>Timema</taxon>
    </lineage>
</organism>
<dbReference type="Pfam" id="PF00415">
    <property type="entry name" value="RCC1"/>
    <property type="match status" value="3"/>
</dbReference>
<evidence type="ECO:0000256" key="2">
    <source>
        <dbReference type="PROSITE-ProRule" id="PRU00235"/>
    </source>
</evidence>
<accession>A0A7R9DK77</accession>
<dbReference type="PANTHER" id="PTHR22872">
    <property type="entry name" value="BTK-BINDING PROTEIN-RELATED"/>
    <property type="match status" value="1"/>
</dbReference>
<dbReference type="PROSITE" id="PS00626">
    <property type="entry name" value="RCC1_2"/>
    <property type="match status" value="1"/>
</dbReference>
<feature type="repeat" description="RCC1" evidence="2">
    <location>
        <begin position="58"/>
        <end position="111"/>
    </location>
</feature>
<protein>
    <submittedName>
        <fullName evidence="3">Uncharacterized protein</fullName>
    </submittedName>
</protein>
<proteinExistence type="predicted"/>
<dbReference type="PRINTS" id="PR00633">
    <property type="entry name" value="RCCNDNSATION"/>
</dbReference>
<name>A0A7R9DK77_TIMPO</name>
<feature type="repeat" description="RCC1" evidence="2">
    <location>
        <begin position="162"/>
        <end position="209"/>
    </location>
</feature>
<dbReference type="InterPro" id="IPR009091">
    <property type="entry name" value="RCC1/BLIP-II"/>
</dbReference>
<dbReference type="PROSITE" id="PS50012">
    <property type="entry name" value="RCC1_3"/>
    <property type="match status" value="3"/>
</dbReference>
<gene>
    <name evidence="3" type="ORF">TPSB3V08_LOCUS10895</name>
</gene>
<feature type="repeat" description="RCC1" evidence="2">
    <location>
        <begin position="112"/>
        <end position="161"/>
    </location>
</feature>
<dbReference type="InterPro" id="IPR051625">
    <property type="entry name" value="Signaling_Regulatory_Domain"/>
</dbReference>
<dbReference type="SUPFAM" id="SSF50985">
    <property type="entry name" value="RCC1/BLIP-II"/>
    <property type="match status" value="1"/>
</dbReference>
<evidence type="ECO:0000256" key="1">
    <source>
        <dbReference type="ARBA" id="ARBA00022737"/>
    </source>
</evidence>
<evidence type="ECO:0000313" key="3">
    <source>
        <dbReference type="EMBL" id="CAD7416239.1"/>
    </source>
</evidence>
<keyword evidence="1" id="KW-0677">Repeat</keyword>
<dbReference type="Gene3D" id="2.130.10.30">
    <property type="entry name" value="Regulator of chromosome condensation 1/beta-lactamase-inhibitor protein II"/>
    <property type="match status" value="1"/>
</dbReference>
<dbReference type="EMBL" id="OD010692">
    <property type="protein sequence ID" value="CAD7416239.1"/>
    <property type="molecule type" value="Genomic_DNA"/>
</dbReference>
<reference evidence="3" key="1">
    <citation type="submission" date="2020-11" db="EMBL/GenBank/DDBJ databases">
        <authorList>
            <person name="Tran Van P."/>
        </authorList>
    </citation>
    <scope>NUCLEOTIDE SEQUENCE</scope>
</reference>
<sequence length="209" mass="23077">MFLRADGGSWHGGVLAVDLYTHTDTRQSSFTKKITRGYLQCVSNTNTKQHQVTLFILGEMFGWGNTVNGELGLGGIEEEQILSPRELKFSKATQVQQVACGTNHTAVVTNDGQVYTCGSNDYSQLGHNKPRKRLEQVDGLSAYVINNVACGLAHSVAVNEWGQVFSWGSNVYGQLGLDLHKICIFRMEAKKIKNPLRTGALTSSRWLKL</sequence>